<name>A0A2U3DBA7_SULT2</name>
<evidence type="ECO:0000256" key="1">
    <source>
        <dbReference type="ARBA" id="ARBA00004141"/>
    </source>
</evidence>
<organism evidence="13 14">
    <name type="scientific">Sulfoacidibacillus thermotolerans</name>
    <name type="common">Acidibacillus sulfuroxidans</name>
    <dbReference type="NCBI Taxonomy" id="1765684"/>
    <lineage>
        <taxon>Bacteria</taxon>
        <taxon>Bacillati</taxon>
        <taxon>Bacillota</taxon>
        <taxon>Bacilli</taxon>
        <taxon>Bacillales</taxon>
        <taxon>Alicyclobacillaceae</taxon>
        <taxon>Sulfoacidibacillus</taxon>
    </lineage>
</organism>
<evidence type="ECO:0000256" key="12">
    <source>
        <dbReference type="SAM" id="Phobius"/>
    </source>
</evidence>
<keyword evidence="14" id="KW-1185">Reference proteome</keyword>
<keyword evidence="3 12" id="KW-0812">Transmembrane</keyword>
<reference evidence="13 14" key="1">
    <citation type="submission" date="2016-11" db="EMBL/GenBank/DDBJ databases">
        <title>Comparative genomics of Acidibacillus ferroxidans species.</title>
        <authorList>
            <person name="Oliveira G."/>
            <person name="Nunes G."/>
            <person name="Oliveira R."/>
            <person name="Araujo F."/>
            <person name="Salim A."/>
            <person name="Scholte L."/>
            <person name="Morais D."/>
            <person name="Nancucheo I."/>
            <person name="Johnson D.B."/>
            <person name="Grail B."/>
            <person name="Bittencourt J."/>
            <person name="Valadares R."/>
        </authorList>
    </citation>
    <scope>NUCLEOTIDE SEQUENCE [LARGE SCALE GENOMIC DNA]</scope>
    <source>
        <strain evidence="13 14">Y002</strain>
    </source>
</reference>
<protein>
    <recommendedName>
        <fullName evidence="15">Heme A synthase</fullName>
    </recommendedName>
</protein>
<dbReference type="GO" id="GO:0006784">
    <property type="term" value="P:heme A biosynthetic process"/>
    <property type="evidence" value="ECO:0007669"/>
    <property type="project" value="InterPro"/>
</dbReference>
<keyword evidence="10" id="KW-1015">Disulfide bond</keyword>
<evidence type="ECO:0000256" key="11">
    <source>
        <dbReference type="ARBA" id="ARBA00023444"/>
    </source>
</evidence>
<keyword evidence="2" id="KW-1003">Cell membrane</keyword>
<feature type="transmembrane region" description="Helical" evidence="12">
    <location>
        <begin position="38"/>
        <end position="59"/>
    </location>
</feature>
<dbReference type="Pfam" id="PF02628">
    <property type="entry name" value="COX15-CtaA"/>
    <property type="match status" value="1"/>
</dbReference>
<feature type="transmembrane region" description="Helical" evidence="12">
    <location>
        <begin position="165"/>
        <end position="182"/>
    </location>
</feature>
<dbReference type="InterPro" id="IPR003780">
    <property type="entry name" value="COX15/CtaA_fam"/>
</dbReference>
<evidence type="ECO:0000256" key="10">
    <source>
        <dbReference type="ARBA" id="ARBA00023157"/>
    </source>
</evidence>
<evidence type="ECO:0008006" key="15">
    <source>
        <dbReference type="Google" id="ProtNLM"/>
    </source>
</evidence>
<dbReference type="Proteomes" id="UP000245380">
    <property type="component" value="Unassembled WGS sequence"/>
</dbReference>
<dbReference type="GO" id="GO:0016020">
    <property type="term" value="C:membrane"/>
    <property type="evidence" value="ECO:0007669"/>
    <property type="project" value="UniProtKB-SubCell"/>
</dbReference>
<dbReference type="InterPro" id="IPR050450">
    <property type="entry name" value="COX15/CtaA_HemeA_synthase"/>
</dbReference>
<dbReference type="AlphaFoldDB" id="A0A2U3DBA7"/>
<evidence type="ECO:0000313" key="13">
    <source>
        <dbReference type="EMBL" id="PWI58560.1"/>
    </source>
</evidence>
<keyword evidence="8" id="KW-0350">Heme biosynthesis</keyword>
<feature type="transmembrane region" description="Helical" evidence="12">
    <location>
        <begin position="65"/>
        <end position="86"/>
    </location>
</feature>
<dbReference type="PANTHER" id="PTHR35457:SF1">
    <property type="entry name" value="HEME A SYNTHASE"/>
    <property type="match status" value="1"/>
</dbReference>
<evidence type="ECO:0000256" key="8">
    <source>
        <dbReference type="ARBA" id="ARBA00023133"/>
    </source>
</evidence>
<comment type="pathway">
    <text evidence="11">Porphyrin-containing compound metabolism.</text>
</comment>
<dbReference type="PANTHER" id="PTHR35457">
    <property type="entry name" value="HEME A SYNTHASE"/>
    <property type="match status" value="1"/>
</dbReference>
<keyword evidence="4" id="KW-0479">Metal-binding</keyword>
<feature type="transmembrane region" description="Helical" evidence="12">
    <location>
        <begin position="113"/>
        <end position="135"/>
    </location>
</feature>
<keyword evidence="9 12" id="KW-0472">Membrane</keyword>
<accession>A0A2U3DBA7</accession>
<evidence type="ECO:0000256" key="4">
    <source>
        <dbReference type="ARBA" id="ARBA00022723"/>
    </source>
</evidence>
<comment type="subcellular location">
    <subcellularLocation>
        <location evidence="1">Membrane</location>
        <topology evidence="1">Multi-pass membrane protein</topology>
    </subcellularLocation>
</comment>
<evidence type="ECO:0000256" key="5">
    <source>
        <dbReference type="ARBA" id="ARBA00022989"/>
    </source>
</evidence>
<comment type="caution">
    <text evidence="13">The sequence shown here is derived from an EMBL/GenBank/DDBJ whole genome shotgun (WGS) entry which is preliminary data.</text>
</comment>
<evidence type="ECO:0000256" key="9">
    <source>
        <dbReference type="ARBA" id="ARBA00023136"/>
    </source>
</evidence>
<feature type="transmembrane region" description="Helical" evidence="12">
    <location>
        <begin position="222"/>
        <end position="244"/>
    </location>
</feature>
<evidence type="ECO:0000256" key="6">
    <source>
        <dbReference type="ARBA" id="ARBA00023002"/>
    </source>
</evidence>
<gene>
    <name evidence="13" type="ORF">BM613_03335</name>
</gene>
<feature type="transmembrane region" description="Helical" evidence="12">
    <location>
        <begin position="6"/>
        <end position="26"/>
    </location>
</feature>
<dbReference type="EMBL" id="MPDK01000003">
    <property type="protein sequence ID" value="PWI58560.1"/>
    <property type="molecule type" value="Genomic_DNA"/>
</dbReference>
<evidence type="ECO:0000256" key="3">
    <source>
        <dbReference type="ARBA" id="ARBA00022692"/>
    </source>
</evidence>
<evidence type="ECO:0000256" key="2">
    <source>
        <dbReference type="ARBA" id="ARBA00022475"/>
    </source>
</evidence>
<proteinExistence type="predicted"/>
<keyword evidence="6" id="KW-0560">Oxidoreductase</keyword>
<evidence type="ECO:0000256" key="7">
    <source>
        <dbReference type="ARBA" id="ARBA00023004"/>
    </source>
</evidence>
<evidence type="ECO:0000313" key="14">
    <source>
        <dbReference type="Proteomes" id="UP000245380"/>
    </source>
</evidence>
<keyword evidence="5 12" id="KW-1133">Transmembrane helix</keyword>
<sequence length="265" mass="29595">MIEYGHRGFVALVTLLLLIFVTLAWINYGRWIEVRALGLIAVSFVFLEALLGALGVVFGDPPAELATHFGVSLIAFSAVLLLHLVIRQIDRLPYAKDQTVPAPLRPFSIPRSFMRITFFTLAYLYIAMYIGAYVANSRSADAFRGLLLPQERMTANNHVFWIDSVHRSIGVGLLLLVIYLLAKAYSLRQHRNDLWHITLGIVSCTVLQILAGILLIASQLAIYAQLLHTAIVTVLFAALCYLALQTLPEPSARTRQLPQTYLPEH</sequence>
<dbReference type="GO" id="GO:0016491">
    <property type="term" value="F:oxidoreductase activity"/>
    <property type="evidence" value="ECO:0007669"/>
    <property type="project" value="UniProtKB-KW"/>
</dbReference>
<feature type="transmembrane region" description="Helical" evidence="12">
    <location>
        <begin position="194"/>
        <end position="216"/>
    </location>
</feature>
<dbReference type="GO" id="GO:0046872">
    <property type="term" value="F:metal ion binding"/>
    <property type="evidence" value="ECO:0007669"/>
    <property type="project" value="UniProtKB-KW"/>
</dbReference>
<keyword evidence="7" id="KW-0408">Iron</keyword>